<gene>
    <name evidence="1" type="ORF">F503_02162</name>
</gene>
<evidence type="ECO:0000313" key="1">
    <source>
        <dbReference type="EMBL" id="EPE05423.1"/>
    </source>
</evidence>
<dbReference type="VEuPathDB" id="FungiDB:F503_02162"/>
<organism evidence="1 2">
    <name type="scientific">Ophiostoma piceae (strain UAMH 11346)</name>
    <name type="common">Sap stain fungus</name>
    <dbReference type="NCBI Taxonomy" id="1262450"/>
    <lineage>
        <taxon>Eukaryota</taxon>
        <taxon>Fungi</taxon>
        <taxon>Dikarya</taxon>
        <taxon>Ascomycota</taxon>
        <taxon>Pezizomycotina</taxon>
        <taxon>Sordariomycetes</taxon>
        <taxon>Sordariomycetidae</taxon>
        <taxon>Ophiostomatales</taxon>
        <taxon>Ophiostomataceae</taxon>
        <taxon>Ophiostoma</taxon>
    </lineage>
</organism>
<dbReference type="Proteomes" id="UP000016923">
    <property type="component" value="Unassembled WGS sequence"/>
</dbReference>
<dbReference type="EMBL" id="KE148156">
    <property type="protein sequence ID" value="EPE05423.1"/>
    <property type="molecule type" value="Genomic_DNA"/>
</dbReference>
<sequence>MRLDGRASGVVICVLISDGARRAGMAATAAHVFGPSLSGSTQGPRRGVESCTLFRGGGRARVAFRNINYSRKQQISVDTTALRVSPAFGDFVGEPLAQHITVTLLGLNRALNVSKMDTMDRLHGIEIPRCFLSVEQGRTKEEPEESPEQ</sequence>
<dbReference type="HOGENOM" id="CLU_1750241_0_0_1"/>
<accession>S3CGK5</accession>
<dbReference type="AlphaFoldDB" id="S3CGK5"/>
<evidence type="ECO:0000313" key="2">
    <source>
        <dbReference type="Proteomes" id="UP000016923"/>
    </source>
</evidence>
<reference evidence="1 2" key="1">
    <citation type="journal article" date="2013" name="BMC Genomics">
        <title>The genome and transcriptome of the pine saprophyte Ophiostoma piceae, and a comparison with the bark beetle-associated pine pathogen Grosmannia clavigera.</title>
        <authorList>
            <person name="Haridas S."/>
            <person name="Wang Y."/>
            <person name="Lim L."/>
            <person name="Massoumi Alamouti S."/>
            <person name="Jackman S."/>
            <person name="Docking R."/>
            <person name="Robertson G."/>
            <person name="Birol I."/>
            <person name="Bohlmann J."/>
            <person name="Breuil C."/>
        </authorList>
    </citation>
    <scope>NUCLEOTIDE SEQUENCE [LARGE SCALE GENOMIC DNA]</scope>
    <source>
        <strain evidence="1 2">UAMH 11346</strain>
    </source>
</reference>
<proteinExistence type="predicted"/>
<keyword evidence="2" id="KW-1185">Reference proteome</keyword>
<protein>
    <submittedName>
        <fullName evidence="1">Uncharacterized protein</fullName>
    </submittedName>
</protein>
<name>S3CGK5_OPHP1</name>